<organism evidence="2 3">
    <name type="scientific">Coccomyxa viridis</name>
    <dbReference type="NCBI Taxonomy" id="1274662"/>
    <lineage>
        <taxon>Eukaryota</taxon>
        <taxon>Viridiplantae</taxon>
        <taxon>Chlorophyta</taxon>
        <taxon>core chlorophytes</taxon>
        <taxon>Trebouxiophyceae</taxon>
        <taxon>Trebouxiophyceae incertae sedis</taxon>
        <taxon>Coccomyxaceae</taxon>
        <taxon>Coccomyxa</taxon>
    </lineage>
</organism>
<dbReference type="PANTHER" id="PTHR31833">
    <property type="entry name" value="UPF0690 PROTEIN C1ORF52"/>
    <property type="match status" value="1"/>
</dbReference>
<feature type="region of interest" description="Disordered" evidence="1">
    <location>
        <begin position="1"/>
        <end position="105"/>
    </location>
</feature>
<dbReference type="PANTHER" id="PTHR31833:SF2">
    <property type="entry name" value="UPF0690 PROTEIN C1ORF52"/>
    <property type="match status" value="1"/>
</dbReference>
<name>A0ABP1G0B8_9CHLO</name>
<feature type="compositionally biased region" description="Acidic residues" evidence="1">
    <location>
        <begin position="16"/>
        <end position="25"/>
    </location>
</feature>
<dbReference type="Proteomes" id="UP001497392">
    <property type="component" value="Unassembled WGS sequence"/>
</dbReference>
<accession>A0ABP1G0B8</accession>
<proteinExistence type="predicted"/>
<evidence type="ECO:0000256" key="1">
    <source>
        <dbReference type="SAM" id="MobiDB-lite"/>
    </source>
</evidence>
<feature type="region of interest" description="Disordered" evidence="1">
    <location>
        <begin position="135"/>
        <end position="160"/>
    </location>
</feature>
<feature type="compositionally biased region" description="Basic and acidic residues" evidence="1">
    <location>
        <begin position="135"/>
        <end position="147"/>
    </location>
</feature>
<protein>
    <submittedName>
        <fullName evidence="2">G6832 protein</fullName>
    </submittedName>
</protein>
<gene>
    <name evidence="2" type="primary">g6832</name>
    <name evidence="2" type="ORF">VP750_LOCUS5849</name>
</gene>
<sequence>MAKFMDTLGDISGSESEAEEQEPAEQGEPAKKRKVQAVDPAPEELQALGLRAGPSILAVPEPQENSNPTWEWGKGASEQAGDDEDFEQREHNRDAAGGGLEQKARQQRLIMEKAKQAKEEAWQEQQRIAAEKRLTWKQKEKRKRELGQAKGGKGNYVEDEKRIAREAGIYSGFDN</sequence>
<keyword evidence="3" id="KW-1185">Reference proteome</keyword>
<evidence type="ECO:0000313" key="2">
    <source>
        <dbReference type="EMBL" id="CAL5224190.1"/>
    </source>
</evidence>
<dbReference type="EMBL" id="CAXHTA020000010">
    <property type="protein sequence ID" value="CAL5224190.1"/>
    <property type="molecule type" value="Genomic_DNA"/>
</dbReference>
<evidence type="ECO:0000313" key="3">
    <source>
        <dbReference type="Proteomes" id="UP001497392"/>
    </source>
</evidence>
<comment type="caution">
    <text evidence="2">The sequence shown here is derived from an EMBL/GenBank/DDBJ whole genome shotgun (WGS) entry which is preliminary data.</text>
</comment>
<reference evidence="2 3" key="1">
    <citation type="submission" date="2024-06" db="EMBL/GenBank/DDBJ databases">
        <authorList>
            <person name="Kraege A."/>
            <person name="Thomma B."/>
        </authorList>
    </citation>
    <scope>NUCLEOTIDE SEQUENCE [LARGE SCALE GENOMIC DNA]</scope>
</reference>